<dbReference type="RefSeq" id="YP_009844565.1">
    <property type="nucleotide sequence ID" value="NC_048755.1"/>
</dbReference>
<keyword evidence="1" id="KW-1133">Transmembrane helix</keyword>
<dbReference type="GeneID" id="55614889"/>
<reference evidence="2 3" key="1">
    <citation type="submission" date="2019-02" db="EMBL/GenBank/DDBJ databases">
        <authorList>
            <person name="He Y."/>
            <person name="Shi H."/>
            <person name="Li J."/>
            <person name="Sun Y."/>
        </authorList>
    </citation>
    <scope>NUCLEOTIDE SEQUENCE [LARGE SCALE GENOMIC DNA]</scope>
</reference>
<evidence type="ECO:0000256" key="1">
    <source>
        <dbReference type="SAM" id="Phobius"/>
    </source>
</evidence>
<keyword evidence="1" id="KW-0472">Membrane</keyword>
<protein>
    <submittedName>
        <fullName evidence="2">Uncharacterized protein</fullName>
    </submittedName>
</protein>
<evidence type="ECO:0000313" key="2">
    <source>
        <dbReference type="EMBL" id="QBP06415.1"/>
    </source>
</evidence>
<feature type="transmembrane region" description="Helical" evidence="1">
    <location>
        <begin position="37"/>
        <end position="62"/>
    </location>
</feature>
<name>A0A482IHR2_9CAUD</name>
<dbReference type="Proteomes" id="UP000294655">
    <property type="component" value="Segment"/>
</dbReference>
<dbReference type="EMBL" id="MK580972">
    <property type="protein sequence ID" value="QBP06415.1"/>
    <property type="molecule type" value="Genomic_DNA"/>
</dbReference>
<evidence type="ECO:0000313" key="3">
    <source>
        <dbReference type="Proteomes" id="UP000294655"/>
    </source>
</evidence>
<sequence length="65" mass="7229">MSYKHPEEEKKHRYTLKQFFKDIGPVSTFCMGLSVSLLGVGIALNCLPLSIPAMLSMLIAMITAR</sequence>
<dbReference type="KEGG" id="vg:55614889"/>
<accession>A0A482IHR2</accession>
<keyword evidence="1" id="KW-0812">Transmembrane</keyword>
<organism evidence="2 3">
    <name type="scientific">Stenotrophomonas phage YB07</name>
    <dbReference type="NCBI Taxonomy" id="2555548"/>
    <lineage>
        <taxon>Viruses</taxon>
        <taxon>Duplodnaviria</taxon>
        <taxon>Heunggongvirae</taxon>
        <taxon>Uroviricota</taxon>
        <taxon>Caudoviricetes</taxon>
        <taxon>Menderavirus</taxon>
        <taxon>Menderavirus IMESM1</taxon>
    </lineage>
</organism>
<proteinExistence type="predicted"/>